<protein>
    <submittedName>
        <fullName evidence="2">Deaminase</fullName>
    </submittedName>
</protein>
<reference evidence="2 3" key="1">
    <citation type="journal article" date="2021" name="Int. J. Syst. Evol. Microbiol.">
        <title>Reticulibacter mediterranei gen. nov., sp. nov., within the new family Reticulibacteraceae fam. nov., and Ktedonospora formicarum gen. nov., sp. nov., Ktedonobacter robiniae sp. nov., Dictyobacter formicarum sp. nov. and Dictyobacter arantiisoli sp. nov., belonging to the class Ktedonobacteria.</title>
        <authorList>
            <person name="Yabe S."/>
            <person name="Zheng Y."/>
            <person name="Wang C.M."/>
            <person name="Sakai Y."/>
            <person name="Abe K."/>
            <person name="Yokota A."/>
            <person name="Donadio S."/>
            <person name="Cavaletti L."/>
            <person name="Monciardini P."/>
        </authorList>
    </citation>
    <scope>NUCLEOTIDE SEQUENCE [LARGE SCALE GENOMIC DNA]</scope>
    <source>
        <strain evidence="2 3">SOSP1-9</strain>
    </source>
</reference>
<accession>A0ABQ3VKD6</accession>
<dbReference type="PANTHER" id="PTHR38011">
    <property type="entry name" value="DIHYDROFOLATE REDUCTASE FAMILY PROTEIN (AFU_ORTHOLOGUE AFUA_8G06820)"/>
    <property type="match status" value="1"/>
</dbReference>
<sequence>MPTNKVFFDVMMSLDGLMAPEGMNLAHINDPEYKQWMKKWMELTHWIFLQKSFRENLKIGTGGETGRDNALLEETSQRTGVSIMGKNMFSGGERSWPEEAPFHTPVFVLTKEVRKPWERPGGTTFYFVNDGIESALHQAREVAGNKDIRIAGGANTIQQYLNAGLVDEFTIHYSPVLFGQGTPLFVNINPDIKAKIREVIPSKEVAHIIYEVEK</sequence>
<name>A0ABQ3VKD6_9CHLR</name>
<feature type="domain" description="Bacterial bifunctional deaminase-reductase C-terminal" evidence="1">
    <location>
        <begin position="5"/>
        <end position="191"/>
    </location>
</feature>
<dbReference type="EMBL" id="BNJJ01000011">
    <property type="protein sequence ID" value="GHO86136.1"/>
    <property type="molecule type" value="Genomic_DNA"/>
</dbReference>
<organism evidence="2 3">
    <name type="scientific">Dictyobacter formicarum</name>
    <dbReference type="NCBI Taxonomy" id="2778368"/>
    <lineage>
        <taxon>Bacteria</taxon>
        <taxon>Bacillati</taxon>
        <taxon>Chloroflexota</taxon>
        <taxon>Ktedonobacteria</taxon>
        <taxon>Ktedonobacterales</taxon>
        <taxon>Dictyobacteraceae</taxon>
        <taxon>Dictyobacter</taxon>
    </lineage>
</organism>
<dbReference type="RefSeq" id="WP_201363794.1">
    <property type="nucleotide sequence ID" value="NZ_BNJJ01000011.1"/>
</dbReference>
<dbReference type="PANTHER" id="PTHR38011:SF12">
    <property type="entry name" value="BIFUNCTIONAL DEAMINASE-REDUCTASE DOMAIN PROTEIN"/>
    <property type="match status" value="1"/>
</dbReference>
<dbReference type="InterPro" id="IPR002734">
    <property type="entry name" value="RibDG_C"/>
</dbReference>
<evidence type="ECO:0000313" key="3">
    <source>
        <dbReference type="Proteomes" id="UP000635565"/>
    </source>
</evidence>
<gene>
    <name evidence="2" type="ORF">KSZ_41420</name>
</gene>
<dbReference type="Gene3D" id="3.40.430.10">
    <property type="entry name" value="Dihydrofolate Reductase, subunit A"/>
    <property type="match status" value="1"/>
</dbReference>
<keyword evidence="3" id="KW-1185">Reference proteome</keyword>
<dbReference type="InterPro" id="IPR024072">
    <property type="entry name" value="DHFR-like_dom_sf"/>
</dbReference>
<dbReference type="InterPro" id="IPR050765">
    <property type="entry name" value="Riboflavin_Biosynth_HTPR"/>
</dbReference>
<proteinExistence type="predicted"/>
<evidence type="ECO:0000259" key="1">
    <source>
        <dbReference type="Pfam" id="PF01872"/>
    </source>
</evidence>
<dbReference type="Proteomes" id="UP000635565">
    <property type="component" value="Unassembled WGS sequence"/>
</dbReference>
<dbReference type="Pfam" id="PF01872">
    <property type="entry name" value="RibD_C"/>
    <property type="match status" value="1"/>
</dbReference>
<evidence type="ECO:0000313" key="2">
    <source>
        <dbReference type="EMBL" id="GHO86136.1"/>
    </source>
</evidence>
<dbReference type="SUPFAM" id="SSF53597">
    <property type="entry name" value="Dihydrofolate reductase-like"/>
    <property type="match status" value="1"/>
</dbReference>
<comment type="caution">
    <text evidence="2">The sequence shown here is derived from an EMBL/GenBank/DDBJ whole genome shotgun (WGS) entry which is preliminary data.</text>
</comment>